<feature type="region of interest" description="Disordered" evidence="7">
    <location>
        <begin position="1087"/>
        <end position="1251"/>
    </location>
</feature>
<dbReference type="Pfam" id="PF13967">
    <property type="entry name" value="RSN1_TM"/>
    <property type="match status" value="1"/>
</dbReference>
<feature type="compositionally biased region" description="Basic and acidic residues" evidence="7">
    <location>
        <begin position="1292"/>
        <end position="1316"/>
    </location>
</feature>
<evidence type="ECO:0000256" key="2">
    <source>
        <dbReference type="ARBA" id="ARBA00007779"/>
    </source>
</evidence>
<dbReference type="EMBL" id="LCTV02000007">
    <property type="protein sequence ID" value="PRQ73943.1"/>
    <property type="molecule type" value="Genomic_DNA"/>
</dbReference>
<feature type="transmembrane region" description="Helical" evidence="8">
    <location>
        <begin position="636"/>
        <end position="662"/>
    </location>
</feature>
<dbReference type="Proteomes" id="UP000239560">
    <property type="component" value="Unassembled WGS sequence"/>
</dbReference>
<protein>
    <recommendedName>
        <fullName evidence="14">DUF221-domain-containing protein</fullName>
    </recommendedName>
</protein>
<evidence type="ECO:0000259" key="10">
    <source>
        <dbReference type="Pfam" id="PF13967"/>
    </source>
</evidence>
<feature type="compositionally biased region" description="Basic and acidic residues" evidence="7">
    <location>
        <begin position="922"/>
        <end position="942"/>
    </location>
</feature>
<evidence type="ECO:0000256" key="1">
    <source>
        <dbReference type="ARBA" id="ARBA00004141"/>
    </source>
</evidence>
<feature type="transmembrane region" description="Helical" evidence="8">
    <location>
        <begin position="755"/>
        <end position="775"/>
    </location>
</feature>
<feature type="domain" description="CSC1/OSCA1-like cytosolic" evidence="11">
    <location>
        <begin position="250"/>
        <end position="527"/>
    </location>
</feature>
<dbReference type="Pfam" id="PF14703">
    <property type="entry name" value="PHM7_cyt"/>
    <property type="match status" value="1"/>
</dbReference>
<feature type="transmembrane region" description="Helical" evidence="8">
    <location>
        <begin position="795"/>
        <end position="815"/>
    </location>
</feature>
<feature type="transmembrane region" description="Helical" evidence="8">
    <location>
        <begin position="177"/>
        <end position="197"/>
    </location>
</feature>
<organism evidence="12 13">
    <name type="scientific">Rhodotorula toruloides</name>
    <name type="common">Yeast</name>
    <name type="synonym">Rhodosporidium toruloides</name>
    <dbReference type="NCBI Taxonomy" id="5286"/>
    <lineage>
        <taxon>Eukaryota</taxon>
        <taxon>Fungi</taxon>
        <taxon>Dikarya</taxon>
        <taxon>Basidiomycota</taxon>
        <taxon>Pucciniomycotina</taxon>
        <taxon>Microbotryomycetes</taxon>
        <taxon>Sporidiobolales</taxon>
        <taxon>Sporidiobolaceae</taxon>
        <taxon>Rhodotorula</taxon>
    </lineage>
</organism>
<feature type="domain" description="CSC1/OSCA1-like N-terminal transmembrane" evidence="10">
    <location>
        <begin position="69"/>
        <end position="189"/>
    </location>
</feature>
<dbReference type="InterPro" id="IPR027815">
    <property type="entry name" value="CSC1/OSCA1-like_cyt"/>
</dbReference>
<dbReference type="InterPro" id="IPR045122">
    <property type="entry name" value="Csc1-like"/>
</dbReference>
<evidence type="ECO:0000256" key="8">
    <source>
        <dbReference type="SAM" id="Phobius"/>
    </source>
</evidence>
<evidence type="ECO:0000313" key="12">
    <source>
        <dbReference type="EMBL" id="PRQ73943.1"/>
    </source>
</evidence>
<dbReference type="GO" id="GO:0005886">
    <property type="term" value="C:plasma membrane"/>
    <property type="evidence" value="ECO:0007669"/>
    <property type="project" value="TreeGrafter"/>
</dbReference>
<evidence type="ECO:0000256" key="5">
    <source>
        <dbReference type="ARBA" id="ARBA00022989"/>
    </source>
</evidence>
<dbReference type="GO" id="GO:0005227">
    <property type="term" value="F:calcium-activated cation channel activity"/>
    <property type="evidence" value="ECO:0007669"/>
    <property type="project" value="InterPro"/>
</dbReference>
<evidence type="ECO:0000256" key="3">
    <source>
        <dbReference type="ARBA" id="ARBA00022448"/>
    </source>
</evidence>
<keyword evidence="3" id="KW-0813">Transport</keyword>
<reference evidence="12 13" key="1">
    <citation type="journal article" date="2018" name="Elife">
        <title>Functional genomics of lipid metabolism in the oleaginous yeast Rhodosporidium toruloides.</title>
        <authorList>
            <person name="Coradetti S.T."/>
            <person name="Pinel D."/>
            <person name="Geiselman G."/>
            <person name="Ito M."/>
            <person name="Mondo S."/>
            <person name="Reilly M.C."/>
            <person name="Cheng Y.F."/>
            <person name="Bauer S."/>
            <person name="Grigoriev I."/>
            <person name="Gladden J.M."/>
            <person name="Simmons B.A."/>
            <person name="Brem R."/>
            <person name="Arkin A.P."/>
            <person name="Skerker J.M."/>
        </authorList>
    </citation>
    <scope>NUCLEOTIDE SEQUENCE [LARGE SCALE GENOMIC DNA]</scope>
    <source>
        <strain evidence="12 13">NBRC 0880</strain>
    </source>
</reference>
<evidence type="ECO:0000256" key="6">
    <source>
        <dbReference type="ARBA" id="ARBA00023136"/>
    </source>
</evidence>
<proteinExistence type="inferred from homology"/>
<dbReference type="PANTHER" id="PTHR13018:SF139">
    <property type="entry name" value="PHOSPHATE METABOLISM PROTEIN 7"/>
    <property type="match status" value="1"/>
</dbReference>
<feature type="region of interest" description="Disordered" evidence="7">
    <location>
        <begin position="915"/>
        <end position="984"/>
    </location>
</feature>
<feature type="compositionally biased region" description="Pro residues" evidence="7">
    <location>
        <begin position="1162"/>
        <end position="1172"/>
    </location>
</feature>
<feature type="region of interest" description="Disordered" evidence="7">
    <location>
        <begin position="1292"/>
        <end position="1319"/>
    </location>
</feature>
<feature type="transmembrane region" description="Helical" evidence="8">
    <location>
        <begin position="12"/>
        <end position="33"/>
    </location>
</feature>
<keyword evidence="6 8" id="KW-0472">Membrane</keyword>
<dbReference type="Pfam" id="PF02714">
    <property type="entry name" value="RSN1_7TM"/>
    <property type="match status" value="1"/>
</dbReference>
<evidence type="ECO:0000256" key="4">
    <source>
        <dbReference type="ARBA" id="ARBA00022692"/>
    </source>
</evidence>
<feature type="domain" description="CSC1/OSCA1-like 7TM region" evidence="9">
    <location>
        <begin position="543"/>
        <end position="814"/>
    </location>
</feature>
<dbReference type="OrthoDB" id="1689567at2759"/>
<dbReference type="PANTHER" id="PTHR13018">
    <property type="entry name" value="PROBABLE MEMBRANE PROTEIN DUF221-RELATED"/>
    <property type="match status" value="1"/>
</dbReference>
<evidence type="ECO:0000259" key="11">
    <source>
        <dbReference type="Pfam" id="PF14703"/>
    </source>
</evidence>
<dbReference type="InterPro" id="IPR032880">
    <property type="entry name" value="CSC1/OSCA1-like_N"/>
</dbReference>
<comment type="caution">
    <text evidence="12">The sequence shown here is derived from an EMBL/GenBank/DDBJ whole genome shotgun (WGS) entry which is preliminary data.</text>
</comment>
<comment type="similarity">
    <text evidence="2">Belongs to the CSC1 (TC 1.A.17) family.</text>
</comment>
<feature type="compositionally biased region" description="Low complexity" evidence="7">
    <location>
        <begin position="1214"/>
        <end position="1229"/>
    </location>
</feature>
<accession>A0A2T0A7F8</accession>
<evidence type="ECO:0000256" key="7">
    <source>
        <dbReference type="SAM" id="MobiDB-lite"/>
    </source>
</evidence>
<evidence type="ECO:0000259" key="9">
    <source>
        <dbReference type="Pfam" id="PF02714"/>
    </source>
</evidence>
<feature type="transmembrane region" description="Helical" evidence="8">
    <location>
        <begin position="543"/>
        <end position="568"/>
    </location>
</feature>
<name>A0A2T0A7F8_RHOTO</name>
<feature type="transmembrane region" description="Helical" evidence="8">
    <location>
        <begin position="588"/>
        <end position="615"/>
    </location>
</feature>
<evidence type="ECO:0000313" key="13">
    <source>
        <dbReference type="Proteomes" id="UP000239560"/>
    </source>
</evidence>
<dbReference type="InterPro" id="IPR003864">
    <property type="entry name" value="CSC1/OSCA1-like_7TM"/>
</dbReference>
<keyword evidence="5 8" id="KW-1133">Transmembrane helix</keyword>
<gene>
    <name evidence="12" type="ORF">AAT19DRAFT_15510</name>
</gene>
<evidence type="ECO:0008006" key="14">
    <source>
        <dbReference type="Google" id="ProtNLM"/>
    </source>
</evidence>
<feature type="region of interest" description="Disordered" evidence="7">
    <location>
        <begin position="277"/>
        <end position="299"/>
    </location>
</feature>
<comment type="subcellular location">
    <subcellularLocation>
        <location evidence="1">Membrane</location>
        <topology evidence="1">Multi-pass membrane protein</topology>
    </subcellularLocation>
</comment>
<feature type="transmembrane region" description="Helical" evidence="8">
    <location>
        <begin position="122"/>
        <end position="145"/>
    </location>
</feature>
<sequence>MATLDERTYSSTFSGLKSTAITSGAVIAGGILIKEILQRLRRYPDEDARRKQGQPVPDRGVETWAMGYLYRARTYVAGLQTPDYSRWPLAWVVEAYKRDEHFYESHAGLDAATYIRFLRGTLFFTTFLLLTAFPVLMGINFVYAASRFDTDSIDRASITALVDNQQGLFLLPVHTTFVWLTTLAWFATLVWLGRGLLRMRRRELRKLLADSAERRQRLSETGAAQKPLDVAFSPELDPSITDDELGWRYRTVLVRNIPPRLRSEEAIRSYFERHLRESSPSSSTDQYPPISRDDKKLSQHTDTPLISEVVLLRRQTELNELYFTKYQEVLHQLETAHVELARNVMDWVREEVRKQELAKQGLAPPMTPWGWIKEHIGRRRTAGDIEQDARAGDAALLTALRPFLDSATDLQSRTLWAALAALRSDHPSILDRFQPLIRLRRFRSASVPTVDYFLAKHNLLYSLIEDQRSQKETVEAASTAFVTFARAEDARRARKELRYRPVGKIYGRMTLEWKVKMAPEFRDLHWHRLVVVSLSSDLLRNSLLNALVWAVTIIWVLPISVLIGLLSLESLQQHVPSLANFLNDHSVARSLVTSLLPTALISLLNMYTPTVIGILQRQGKTLITESKWSLVTQAAYWKFLVVNLLIIFVIGITAFSAFLNAFRQPVSVLTVLAGAFPKASTFYTSYILLQTGVHTGIELSLLGISWINHASIRKYVAPRKRTTEGVPRFFGQQSWLANHLFVTSLTLVFAVLNPLIIPFSFIYFSFAVLTMKQQFAHVYYRRNFELGGRMIFRRVFRYSLDIAVLSQLVAVAFFWVLKRFAYGGACIPLIPITIAFKILGTRYFDHLLDELDEAKIDIICGNGEDPQAQLSAPLPTEEEERRTASVGGTLRSLAFLATVTIPSLALHPSAKLPSQKAVQLDQSHRKWQSERAAPSDKPEKSRTRANTAPDDWRRPMLEPVASSDEDSEASHMQTNQEQADKTDAGALPHSAALPETSATIQTGAAPPAQSDASSVVTPHAPVIRDDRPVSHLRYRNPAEVVPLSRSLWLPRDPLKPVDLGDTVDYRGRALVSSEGGRGVIGHWDEMEETAEEAGEPEKARRRSSALGDDVAYTVQGTERIRVAADVAARLSPRTSPGLVRASSPPSPHSTRHSPVLLRHPSAPKPSPPPIPSFEPSTASPDRAEPGYPFPESAAEPSATSPRHSTLSVPPPSPSRLSRIITTSTTTTQPPTSPVGPGISPTRARTNRSASLVPSIRSFSRFHAPAGAAIAEATEPSVSQAEALRSELLEEERRSHLVHAKREEHRKAQERKDREADANATAKDGWFRKLLVRHDEGAVDDDT</sequence>
<keyword evidence="4 8" id="KW-0812">Transmembrane</keyword>
<feature type="compositionally biased region" description="Polar residues" evidence="7">
    <location>
        <begin position="1242"/>
        <end position="1251"/>
    </location>
</feature>